<dbReference type="RefSeq" id="WP_074600422.1">
    <property type="nucleotide sequence ID" value="NZ_FNHF01000005.1"/>
</dbReference>
<sequence length="241" mass="26366">MLNGQVAIVTGASRGIGKAIARELAKNGAKLAITGSSDEVHRTKRELEEEGCQDIFSFRADVTKEIEVDQVVQATRTSLGSVDILVNNAGVGVSKKVEDITVEEWRKTFEVNVQGVFLFTKAVIPIMKRQQSGTIITISSDVARYSLADKGSLYTATKYAVQGFIGSVAQELQQDGIRVSTINPGLVDTNLSDTKKDAAGKKDWLKAEEVAEAVRYMAEAPKHMVIDEMYVHPLCQEYPRT</sequence>
<evidence type="ECO:0000313" key="5">
    <source>
        <dbReference type="Proteomes" id="UP000182347"/>
    </source>
</evidence>
<dbReference type="GO" id="GO:0008206">
    <property type="term" value="P:bile acid metabolic process"/>
    <property type="evidence" value="ECO:0007669"/>
    <property type="project" value="UniProtKB-ARBA"/>
</dbReference>
<organism evidence="4 5">
    <name type="scientific">Sediminibacillus halophilus</name>
    <dbReference type="NCBI Taxonomy" id="482461"/>
    <lineage>
        <taxon>Bacteria</taxon>
        <taxon>Bacillati</taxon>
        <taxon>Bacillota</taxon>
        <taxon>Bacilli</taxon>
        <taxon>Bacillales</taxon>
        <taxon>Bacillaceae</taxon>
        <taxon>Sediminibacillus</taxon>
    </lineage>
</organism>
<dbReference type="OrthoDB" id="9775296at2"/>
<dbReference type="AlphaFoldDB" id="A0A1G9VYS8"/>
<dbReference type="PRINTS" id="PR00080">
    <property type="entry name" value="SDRFAMILY"/>
</dbReference>
<keyword evidence="2" id="KW-0560">Oxidoreductase</keyword>
<comment type="similarity">
    <text evidence="1 3">Belongs to the short-chain dehydrogenases/reductases (SDR) family.</text>
</comment>
<evidence type="ECO:0000256" key="2">
    <source>
        <dbReference type="ARBA" id="ARBA00023002"/>
    </source>
</evidence>
<dbReference type="PROSITE" id="PS00061">
    <property type="entry name" value="ADH_SHORT"/>
    <property type="match status" value="1"/>
</dbReference>
<reference evidence="5" key="1">
    <citation type="submission" date="2016-10" db="EMBL/GenBank/DDBJ databases">
        <authorList>
            <person name="Varghese N."/>
            <person name="Submissions S."/>
        </authorList>
    </citation>
    <scope>NUCLEOTIDE SEQUENCE [LARGE SCALE GENOMIC DNA]</scope>
    <source>
        <strain evidence="5">CGMCC 1.6199</strain>
    </source>
</reference>
<dbReference type="Proteomes" id="UP000182347">
    <property type="component" value="Unassembled WGS sequence"/>
</dbReference>
<proteinExistence type="inferred from homology"/>
<evidence type="ECO:0000256" key="1">
    <source>
        <dbReference type="ARBA" id="ARBA00006484"/>
    </source>
</evidence>
<protein>
    <submittedName>
        <fullName evidence="4">NADP-dependent 3-hydroxy acid dehydrogenase YdfG</fullName>
    </submittedName>
</protein>
<dbReference type="PANTHER" id="PTHR42760:SF37">
    <property type="entry name" value="CLAVALDEHYDE DEHYDROGENASE"/>
    <property type="match status" value="1"/>
</dbReference>
<dbReference type="InterPro" id="IPR002347">
    <property type="entry name" value="SDR_fam"/>
</dbReference>
<dbReference type="EMBL" id="FNHF01000005">
    <property type="protein sequence ID" value="SDM77293.1"/>
    <property type="molecule type" value="Genomic_DNA"/>
</dbReference>
<name>A0A1G9VYS8_9BACI</name>
<dbReference type="Pfam" id="PF00106">
    <property type="entry name" value="adh_short"/>
    <property type="match status" value="1"/>
</dbReference>
<evidence type="ECO:0000313" key="4">
    <source>
        <dbReference type="EMBL" id="SDM77293.1"/>
    </source>
</evidence>
<gene>
    <name evidence="4" type="ORF">SAMN05216244_3361</name>
</gene>
<dbReference type="PANTHER" id="PTHR42760">
    <property type="entry name" value="SHORT-CHAIN DEHYDROGENASES/REDUCTASES FAMILY MEMBER"/>
    <property type="match status" value="1"/>
</dbReference>
<dbReference type="CDD" id="cd05233">
    <property type="entry name" value="SDR_c"/>
    <property type="match status" value="1"/>
</dbReference>
<dbReference type="SUPFAM" id="SSF51735">
    <property type="entry name" value="NAD(P)-binding Rossmann-fold domains"/>
    <property type="match status" value="1"/>
</dbReference>
<dbReference type="InterPro" id="IPR036291">
    <property type="entry name" value="NAD(P)-bd_dom_sf"/>
</dbReference>
<dbReference type="STRING" id="482461.SAMN05216244_3361"/>
<dbReference type="PRINTS" id="PR00081">
    <property type="entry name" value="GDHRDH"/>
</dbReference>
<dbReference type="FunFam" id="3.40.50.720:FF:000084">
    <property type="entry name" value="Short-chain dehydrogenase reductase"/>
    <property type="match status" value="1"/>
</dbReference>
<dbReference type="GO" id="GO:0016616">
    <property type="term" value="F:oxidoreductase activity, acting on the CH-OH group of donors, NAD or NADP as acceptor"/>
    <property type="evidence" value="ECO:0007669"/>
    <property type="project" value="TreeGrafter"/>
</dbReference>
<evidence type="ECO:0000256" key="3">
    <source>
        <dbReference type="RuleBase" id="RU000363"/>
    </source>
</evidence>
<accession>A0A1G9VYS8</accession>
<dbReference type="InterPro" id="IPR020904">
    <property type="entry name" value="Sc_DH/Rdtase_CS"/>
</dbReference>
<keyword evidence="5" id="KW-1185">Reference proteome</keyword>
<dbReference type="Gene3D" id="3.40.50.720">
    <property type="entry name" value="NAD(P)-binding Rossmann-like Domain"/>
    <property type="match status" value="1"/>
</dbReference>